<organism evidence="3 4">
    <name type="scientific">Actinoplanes awajinensis subsp. mycoplanecinus</name>
    <dbReference type="NCBI Taxonomy" id="135947"/>
    <lineage>
        <taxon>Bacteria</taxon>
        <taxon>Bacillati</taxon>
        <taxon>Actinomycetota</taxon>
        <taxon>Actinomycetes</taxon>
        <taxon>Micromonosporales</taxon>
        <taxon>Micromonosporaceae</taxon>
        <taxon>Actinoplanes</taxon>
    </lineage>
</organism>
<feature type="compositionally biased region" description="Acidic residues" evidence="1">
    <location>
        <begin position="388"/>
        <end position="413"/>
    </location>
</feature>
<gene>
    <name evidence="3" type="ORF">ADL15_43870</name>
</gene>
<dbReference type="EMBL" id="LLZH01000322">
    <property type="protein sequence ID" value="KUL24270.1"/>
    <property type="molecule type" value="Genomic_DNA"/>
</dbReference>
<feature type="compositionally biased region" description="Polar residues" evidence="1">
    <location>
        <begin position="370"/>
        <end position="382"/>
    </location>
</feature>
<dbReference type="AlphaFoldDB" id="A0A101JCK2"/>
<keyword evidence="4" id="KW-1185">Reference proteome</keyword>
<keyword evidence="2" id="KW-1133">Transmembrane helix</keyword>
<accession>A0A101JCK2</accession>
<comment type="caution">
    <text evidence="3">The sequence shown here is derived from an EMBL/GenBank/DDBJ whole genome shotgun (WGS) entry which is preliminary data.</text>
</comment>
<proteinExistence type="predicted"/>
<sequence length="497" mass="49040">MPVAPAGAAAPGSLASVSAAVPAAFARPGGAACTLGRFTASAQADVARIAVLDPGPLAPGLPALADVRLAPAYGRVDTGNRAGKSAARASYADAKLLGMKLPGLPLENAVADHQAPGRKPGPVSVELAALNTGGLANAQAGKATAQATWDDRYHCGRVGPLTRASTMLEGLSLLSSSKSVLSGLGSSSYGGGPASAGGGKTTLLKVGPTGSAQSATDLVTLGRGRIGVRSGAGVALGDLTLFGGTPQEITVKVINQPTLEVVAGGDRAHSAMTYRPATLAVTSAGKPLTGLDSEHSSVSVKLLGPLTAERPASLLSVRLSLGEPAEEITADAAKAEAAALRVEVKLGPTHLLDVALGYLSVAATAPCLVTSPSDGYQRTPDQPSDAESPADDEPATDEPATDEPATDQPDTDQPDTGQPPTDEPGSDQPVDATDTPATPGTNGTSGPPAAPGHPGSDTPSAGGLALTGANVAAVGIGGVTMIAVGLVAMVLTRRRRS</sequence>
<feature type="transmembrane region" description="Helical" evidence="2">
    <location>
        <begin position="471"/>
        <end position="491"/>
    </location>
</feature>
<evidence type="ECO:0008006" key="5">
    <source>
        <dbReference type="Google" id="ProtNLM"/>
    </source>
</evidence>
<feature type="region of interest" description="Disordered" evidence="1">
    <location>
        <begin position="370"/>
        <end position="461"/>
    </location>
</feature>
<name>A0A101JCK2_9ACTN</name>
<protein>
    <recommendedName>
        <fullName evidence="5">Gram-positive cocci surface proteins LPxTG domain-containing protein</fullName>
    </recommendedName>
</protein>
<dbReference type="Proteomes" id="UP000053244">
    <property type="component" value="Unassembled WGS sequence"/>
</dbReference>
<evidence type="ECO:0000313" key="4">
    <source>
        <dbReference type="Proteomes" id="UP000053244"/>
    </source>
</evidence>
<evidence type="ECO:0000313" key="3">
    <source>
        <dbReference type="EMBL" id="KUL24270.1"/>
    </source>
</evidence>
<reference evidence="3 4" key="1">
    <citation type="submission" date="2015-10" db="EMBL/GenBank/DDBJ databases">
        <authorList>
            <person name="Gilbert D.G."/>
        </authorList>
    </citation>
    <scope>NUCLEOTIDE SEQUENCE [LARGE SCALE GENOMIC DNA]</scope>
    <source>
        <strain evidence="3 4">NRRL B-16712</strain>
    </source>
</reference>
<evidence type="ECO:0000256" key="1">
    <source>
        <dbReference type="SAM" id="MobiDB-lite"/>
    </source>
</evidence>
<keyword evidence="2" id="KW-0472">Membrane</keyword>
<keyword evidence="2" id="KW-0812">Transmembrane</keyword>
<feature type="compositionally biased region" description="Low complexity" evidence="1">
    <location>
        <begin position="444"/>
        <end position="456"/>
    </location>
</feature>
<evidence type="ECO:0000256" key="2">
    <source>
        <dbReference type="SAM" id="Phobius"/>
    </source>
</evidence>